<feature type="domain" description="BFD-like [2Fe-2S]-binding" evidence="2">
    <location>
        <begin position="399"/>
        <end position="449"/>
    </location>
</feature>
<dbReference type="PANTHER" id="PTHR42949">
    <property type="entry name" value="ANAEROBIC GLYCEROL-3-PHOSPHATE DEHYDROGENASE SUBUNIT B"/>
    <property type="match status" value="1"/>
</dbReference>
<dbReference type="InterPro" id="IPR036188">
    <property type="entry name" value="FAD/NAD-bd_sf"/>
</dbReference>
<feature type="domain" description="FAD/NAD(P)-binding" evidence="3">
    <location>
        <begin position="5"/>
        <end position="330"/>
    </location>
</feature>
<dbReference type="AlphaFoldDB" id="S0G5U5"/>
<dbReference type="InterPro" id="IPR051691">
    <property type="entry name" value="Metab_Enz_Cyan_OpOx_G3PDH"/>
</dbReference>
<evidence type="ECO:0000259" key="3">
    <source>
        <dbReference type="Pfam" id="PF07992"/>
    </source>
</evidence>
<dbReference type="Proteomes" id="UP000014216">
    <property type="component" value="Unassembled WGS sequence"/>
</dbReference>
<keyword evidence="5" id="KW-1185">Reference proteome</keyword>
<name>S0G5U5_9BACT</name>
<reference evidence="4 5" key="1">
    <citation type="journal article" date="2013" name="Genome Announc.">
        <title>Draft Genome Sequence of Desulfotignum phosphitoxidans DSM 13687 Strain FiPS-3.</title>
        <authorList>
            <person name="Poehlein A."/>
            <person name="Daniel R."/>
            <person name="Simeonova D.D."/>
        </authorList>
    </citation>
    <scope>NUCLEOTIDE SEQUENCE [LARGE SCALE GENOMIC DNA]</scope>
    <source>
        <strain evidence="4 5">DSM 13687</strain>
    </source>
</reference>
<dbReference type="InterPro" id="IPR017224">
    <property type="entry name" value="Opine_Oxase_asu/HCN_bsu"/>
</dbReference>
<protein>
    <submittedName>
        <fullName evidence="4">Opine oxidase subunit A</fullName>
        <ecNumber evidence="4">1.-.-.-</ecNumber>
    </submittedName>
</protein>
<dbReference type="InterPro" id="IPR007419">
    <property type="entry name" value="BFD-like_2Fe2S-bd_dom"/>
</dbReference>
<dbReference type="PRINTS" id="PR00411">
    <property type="entry name" value="PNDRDTASEI"/>
</dbReference>
<organism evidence="4 5">
    <name type="scientific">Desulfotignum phosphitoxidans DSM 13687</name>
    <dbReference type="NCBI Taxonomy" id="1286635"/>
    <lineage>
        <taxon>Bacteria</taxon>
        <taxon>Pseudomonadati</taxon>
        <taxon>Thermodesulfobacteriota</taxon>
        <taxon>Desulfobacteria</taxon>
        <taxon>Desulfobacterales</taxon>
        <taxon>Desulfobacteraceae</taxon>
        <taxon>Desulfotignum</taxon>
    </lineage>
</organism>
<dbReference type="PIRSF" id="PIRSF037495">
    <property type="entry name" value="Opine_OX_OoxA/HcnB"/>
    <property type="match status" value="1"/>
</dbReference>
<dbReference type="Pfam" id="PF04324">
    <property type="entry name" value="Fer2_BFD"/>
    <property type="match status" value="1"/>
</dbReference>
<dbReference type="SUPFAM" id="SSF51905">
    <property type="entry name" value="FAD/NAD(P)-binding domain"/>
    <property type="match status" value="1"/>
</dbReference>
<dbReference type="Gene3D" id="1.10.10.1100">
    <property type="entry name" value="BFD-like [2Fe-2S]-binding domain"/>
    <property type="match status" value="1"/>
</dbReference>
<evidence type="ECO:0000313" key="4">
    <source>
        <dbReference type="EMBL" id="EMS79957.1"/>
    </source>
</evidence>
<dbReference type="CDD" id="cd19946">
    <property type="entry name" value="GlpA-like_Fer2_BFD-like"/>
    <property type="match status" value="1"/>
</dbReference>
<dbReference type="GO" id="GO:0016491">
    <property type="term" value="F:oxidoreductase activity"/>
    <property type="evidence" value="ECO:0007669"/>
    <property type="project" value="UniProtKB-KW"/>
</dbReference>
<accession>S0G5U5</accession>
<gene>
    <name evidence="4" type="primary">ooxA</name>
    <name evidence="4" type="ORF">Dpo_3c00990</name>
</gene>
<dbReference type="OrthoDB" id="9801699at2"/>
<dbReference type="PRINTS" id="PR00368">
    <property type="entry name" value="FADPNR"/>
</dbReference>
<dbReference type="EC" id="1.-.-.-" evidence="4"/>
<sequence>MKQAYDVVIVGSGVAGIAAANTLAGHGLQILVIDENPQAGGQILRQHCRVTDGFWEFDPRLERSGRTVSTQKIVQSLRPVPRPKGITCVHQARVLGIFPDRQLLVHVPDPLCPGSSVSGCMMEIDAGYLLLATGARERFLPFKGWTLPGVMSLGAAQILMKSSGILPARHTLIAGTSPLQTVLALEILKNKGNVTAILDENHFAKKLGLLPLLKHHWYLAGEGAMQMLGLMIRKVRFRQGVRVTEARGKNEVTAVVTADLDRKGNKIPGTSQIYSASALAVGHGFSPNIELPVQAGCALDYDADRGGWVVRVDHALETSVVKVYAAGEITGIAGAGKSFVEGKLAALSILEKLGKKTGPDRYAQKLVRMQKQQRGYASFLNQLCQVPASAYEAIDDDVLICRCEEISMGEIRKQIAKGFVTTGSLKKATRCGMGRCQGRICQPVLFDILLALTGQTPDQTGSPSFRAPVKNVPMAAFLHP</sequence>
<dbReference type="InterPro" id="IPR041854">
    <property type="entry name" value="BFD-like_2Fe2S-bd_dom_sf"/>
</dbReference>
<evidence type="ECO:0000313" key="5">
    <source>
        <dbReference type="Proteomes" id="UP000014216"/>
    </source>
</evidence>
<evidence type="ECO:0000256" key="1">
    <source>
        <dbReference type="ARBA" id="ARBA00023002"/>
    </source>
</evidence>
<comment type="caution">
    <text evidence="4">The sequence shown here is derived from an EMBL/GenBank/DDBJ whole genome shotgun (WGS) entry which is preliminary data.</text>
</comment>
<dbReference type="PATRIC" id="fig|1286635.3.peg.1661"/>
<dbReference type="RefSeq" id="WP_006965285.1">
    <property type="nucleotide sequence ID" value="NZ_APJX01000003.1"/>
</dbReference>
<keyword evidence="1 4" id="KW-0560">Oxidoreductase</keyword>
<evidence type="ECO:0000259" key="2">
    <source>
        <dbReference type="Pfam" id="PF04324"/>
    </source>
</evidence>
<proteinExistence type="predicted"/>
<dbReference type="InterPro" id="IPR023753">
    <property type="entry name" value="FAD/NAD-binding_dom"/>
</dbReference>
<dbReference type="Pfam" id="PF07992">
    <property type="entry name" value="Pyr_redox_2"/>
    <property type="match status" value="1"/>
</dbReference>
<dbReference type="PANTHER" id="PTHR42949:SF3">
    <property type="entry name" value="ANAEROBIC GLYCEROL-3-PHOSPHATE DEHYDROGENASE SUBUNIT B"/>
    <property type="match status" value="1"/>
</dbReference>
<dbReference type="EMBL" id="APJX01000003">
    <property type="protein sequence ID" value="EMS79957.1"/>
    <property type="molecule type" value="Genomic_DNA"/>
</dbReference>
<dbReference type="Gene3D" id="3.50.50.60">
    <property type="entry name" value="FAD/NAD(P)-binding domain"/>
    <property type="match status" value="2"/>
</dbReference>